<dbReference type="AlphaFoldDB" id="A0A8T9BB98"/>
<dbReference type="EMBL" id="QGMF01000438">
    <property type="protein sequence ID" value="TVY15889.1"/>
    <property type="molecule type" value="Genomic_DNA"/>
</dbReference>
<feature type="signal peptide" evidence="2">
    <location>
        <begin position="1"/>
        <end position="19"/>
    </location>
</feature>
<feature type="compositionally biased region" description="Low complexity" evidence="1">
    <location>
        <begin position="202"/>
        <end position="223"/>
    </location>
</feature>
<dbReference type="OrthoDB" id="5425547at2759"/>
<sequence>MRFSAALTALLALPASTIAAPQPHPIDNSELVERDYKREAAVLDTHARDINTGFFADVSDLWKRKGGGGGGGKGGGGSSSSGSGKGGGSSSSSSSSSGKGGSSSSSSSSGRGSSSSNAGGQTKTGSGVTPKYGGYYGGGAKTPYTSGGRSPSGISPLLLGAAVGGAVGVGLGLAAYPGHWPYGAYAYPYGTPYTFHNRTARRNSSGTTTSSSVSATATPTNAARSITLQTRQDDSEGLNQTKPVTCLCALYAVCGCDNNNNATFLNSLIGDGTYANLNTTLVNVADINGTSTIVLNGTLPNGTTASGGTENASGAVSTMSNLAGYWVMVVIVGCTAFLI</sequence>
<evidence type="ECO:0000313" key="4">
    <source>
        <dbReference type="EMBL" id="TVY15889.1"/>
    </source>
</evidence>
<evidence type="ECO:0000259" key="3">
    <source>
        <dbReference type="Pfam" id="PF24866"/>
    </source>
</evidence>
<gene>
    <name evidence="4" type="ORF">LARI1_G004957</name>
</gene>
<comment type="caution">
    <text evidence="4">The sequence shown here is derived from an EMBL/GenBank/DDBJ whole genome shotgun (WGS) entry which is preliminary data.</text>
</comment>
<dbReference type="Pfam" id="PF24866">
    <property type="entry name" value="DUF7732"/>
    <property type="match status" value="2"/>
</dbReference>
<evidence type="ECO:0000256" key="2">
    <source>
        <dbReference type="SAM" id="SignalP"/>
    </source>
</evidence>
<feature type="compositionally biased region" description="Gly residues" evidence="1">
    <location>
        <begin position="67"/>
        <end position="89"/>
    </location>
</feature>
<dbReference type="InterPro" id="IPR056634">
    <property type="entry name" value="DUF7732"/>
</dbReference>
<organism evidence="4 5">
    <name type="scientific">Lachnellula arida</name>
    <dbReference type="NCBI Taxonomy" id="1316785"/>
    <lineage>
        <taxon>Eukaryota</taxon>
        <taxon>Fungi</taxon>
        <taxon>Dikarya</taxon>
        <taxon>Ascomycota</taxon>
        <taxon>Pezizomycotina</taxon>
        <taxon>Leotiomycetes</taxon>
        <taxon>Helotiales</taxon>
        <taxon>Lachnaceae</taxon>
        <taxon>Lachnellula</taxon>
    </lineage>
</organism>
<dbReference type="PANTHER" id="PTHR42091:SF1">
    <property type="entry name" value="CONSERVED GLYCINE-RICH PROTEIN (AFU_ORTHOLOGUE AFUA_7G02440)"/>
    <property type="match status" value="1"/>
</dbReference>
<reference evidence="4 5" key="1">
    <citation type="submission" date="2018-05" db="EMBL/GenBank/DDBJ databases">
        <title>Whole genome sequencing for identification of molecular markers to develop diagnostic detection tools for the regulated plant pathogen Lachnellula willkommii.</title>
        <authorList>
            <person name="Giroux E."/>
            <person name="Bilodeau G."/>
        </authorList>
    </citation>
    <scope>NUCLEOTIDE SEQUENCE [LARGE SCALE GENOMIC DNA]</scope>
    <source>
        <strain evidence="4 5">CBS 203.66</strain>
    </source>
</reference>
<name>A0A8T9BB98_9HELO</name>
<feature type="domain" description="DUF7732" evidence="3">
    <location>
        <begin position="233"/>
        <end position="303"/>
    </location>
</feature>
<feature type="region of interest" description="Disordered" evidence="1">
    <location>
        <begin position="66"/>
        <end position="133"/>
    </location>
</feature>
<protein>
    <recommendedName>
        <fullName evidence="3">DUF7732 domain-containing protein</fullName>
    </recommendedName>
</protein>
<proteinExistence type="predicted"/>
<dbReference type="Proteomes" id="UP000469559">
    <property type="component" value="Unassembled WGS sequence"/>
</dbReference>
<feature type="chain" id="PRO_5035778833" description="DUF7732 domain-containing protein" evidence="2">
    <location>
        <begin position="20"/>
        <end position="339"/>
    </location>
</feature>
<feature type="domain" description="DUF7732" evidence="3">
    <location>
        <begin position="135"/>
        <end position="205"/>
    </location>
</feature>
<dbReference type="PANTHER" id="PTHR42091">
    <property type="entry name" value="CONSERVED GLYCINE-RICH PROTEIN (AFU_ORTHOLOGUE AFUA_7G02440)"/>
    <property type="match status" value="1"/>
</dbReference>
<feature type="region of interest" description="Disordered" evidence="1">
    <location>
        <begin position="200"/>
        <end position="236"/>
    </location>
</feature>
<accession>A0A8T9BB98</accession>
<keyword evidence="5" id="KW-1185">Reference proteome</keyword>
<feature type="compositionally biased region" description="Polar residues" evidence="1">
    <location>
        <begin position="117"/>
        <end position="127"/>
    </location>
</feature>
<evidence type="ECO:0000313" key="5">
    <source>
        <dbReference type="Proteomes" id="UP000469559"/>
    </source>
</evidence>
<feature type="compositionally biased region" description="Low complexity" evidence="1">
    <location>
        <begin position="90"/>
        <end position="116"/>
    </location>
</feature>
<evidence type="ECO:0000256" key="1">
    <source>
        <dbReference type="SAM" id="MobiDB-lite"/>
    </source>
</evidence>
<keyword evidence="2" id="KW-0732">Signal</keyword>